<sequence length="78" mass="9036">MGIVTHGEGKSWVEKLKLEEETTRERLQGKLMRVWKVPLANRGLKSASRSKMENFTAAMEKWRDQGRSEWRAQGMACN</sequence>
<organism evidence="1 2">
    <name type="scientific">Rubroshorea leprosula</name>
    <dbReference type="NCBI Taxonomy" id="152421"/>
    <lineage>
        <taxon>Eukaryota</taxon>
        <taxon>Viridiplantae</taxon>
        <taxon>Streptophyta</taxon>
        <taxon>Embryophyta</taxon>
        <taxon>Tracheophyta</taxon>
        <taxon>Spermatophyta</taxon>
        <taxon>Magnoliopsida</taxon>
        <taxon>eudicotyledons</taxon>
        <taxon>Gunneridae</taxon>
        <taxon>Pentapetalae</taxon>
        <taxon>rosids</taxon>
        <taxon>malvids</taxon>
        <taxon>Malvales</taxon>
        <taxon>Dipterocarpaceae</taxon>
        <taxon>Rubroshorea</taxon>
    </lineage>
</organism>
<dbReference type="EMBL" id="BPVZ01000339">
    <property type="protein sequence ID" value="GKV50097.1"/>
    <property type="molecule type" value="Genomic_DNA"/>
</dbReference>
<protein>
    <submittedName>
        <fullName evidence="1">Uncharacterized protein</fullName>
    </submittedName>
</protein>
<comment type="caution">
    <text evidence="1">The sequence shown here is derived from an EMBL/GenBank/DDBJ whole genome shotgun (WGS) entry which is preliminary data.</text>
</comment>
<reference evidence="1 2" key="1">
    <citation type="journal article" date="2021" name="Commun. Biol.">
        <title>The genome of Shorea leprosula (Dipterocarpaceae) highlights the ecological relevance of drought in aseasonal tropical rainforests.</title>
        <authorList>
            <person name="Ng K.K.S."/>
            <person name="Kobayashi M.J."/>
            <person name="Fawcett J.A."/>
            <person name="Hatakeyama M."/>
            <person name="Paape T."/>
            <person name="Ng C.H."/>
            <person name="Ang C.C."/>
            <person name="Tnah L.H."/>
            <person name="Lee C.T."/>
            <person name="Nishiyama T."/>
            <person name="Sese J."/>
            <person name="O'Brien M.J."/>
            <person name="Copetti D."/>
            <person name="Mohd Noor M.I."/>
            <person name="Ong R.C."/>
            <person name="Putra M."/>
            <person name="Sireger I.Z."/>
            <person name="Indrioko S."/>
            <person name="Kosugi Y."/>
            <person name="Izuno A."/>
            <person name="Isagi Y."/>
            <person name="Lee S.L."/>
            <person name="Shimizu K.K."/>
        </authorList>
    </citation>
    <scope>NUCLEOTIDE SEQUENCE [LARGE SCALE GENOMIC DNA]</scope>
    <source>
        <strain evidence="1">214</strain>
    </source>
</reference>
<gene>
    <name evidence="1" type="ORF">SLEP1_g56813</name>
</gene>
<dbReference type="Proteomes" id="UP001054252">
    <property type="component" value="Unassembled WGS sequence"/>
</dbReference>
<accession>A0AAV5MNU3</accession>
<evidence type="ECO:0000313" key="1">
    <source>
        <dbReference type="EMBL" id="GKV50097.1"/>
    </source>
</evidence>
<name>A0AAV5MNU3_9ROSI</name>
<evidence type="ECO:0000313" key="2">
    <source>
        <dbReference type="Proteomes" id="UP001054252"/>
    </source>
</evidence>
<keyword evidence="2" id="KW-1185">Reference proteome</keyword>
<proteinExistence type="predicted"/>
<dbReference type="AlphaFoldDB" id="A0AAV5MNU3"/>